<proteinExistence type="predicted"/>
<dbReference type="AlphaFoldDB" id="A0A9D4X041"/>
<dbReference type="Gramene" id="Psat05G0710500-T1">
    <property type="protein sequence ID" value="KAI5412304.1"/>
    <property type="gene ID" value="KIW84_057105"/>
</dbReference>
<gene>
    <name evidence="1" type="ORF">KIW84_057105</name>
</gene>
<accession>A0A9D4X041</accession>
<comment type="caution">
    <text evidence="1">The sequence shown here is derived from an EMBL/GenBank/DDBJ whole genome shotgun (WGS) entry which is preliminary data.</text>
</comment>
<dbReference type="EMBL" id="JAMSHJ010000005">
    <property type="protein sequence ID" value="KAI5412304.1"/>
    <property type="molecule type" value="Genomic_DNA"/>
</dbReference>
<name>A0A9D4X041_PEA</name>
<dbReference type="Proteomes" id="UP001058974">
    <property type="component" value="Chromosome 5"/>
</dbReference>
<protein>
    <submittedName>
        <fullName evidence="1">Uncharacterized protein</fullName>
    </submittedName>
</protein>
<reference evidence="1 2" key="1">
    <citation type="journal article" date="2022" name="Nat. Genet.">
        <title>Improved pea reference genome and pan-genome highlight genomic features and evolutionary characteristics.</title>
        <authorList>
            <person name="Yang T."/>
            <person name="Liu R."/>
            <person name="Luo Y."/>
            <person name="Hu S."/>
            <person name="Wang D."/>
            <person name="Wang C."/>
            <person name="Pandey M.K."/>
            <person name="Ge S."/>
            <person name="Xu Q."/>
            <person name="Li N."/>
            <person name="Li G."/>
            <person name="Huang Y."/>
            <person name="Saxena R.K."/>
            <person name="Ji Y."/>
            <person name="Li M."/>
            <person name="Yan X."/>
            <person name="He Y."/>
            <person name="Liu Y."/>
            <person name="Wang X."/>
            <person name="Xiang C."/>
            <person name="Varshney R.K."/>
            <person name="Ding H."/>
            <person name="Gao S."/>
            <person name="Zong X."/>
        </authorList>
    </citation>
    <scope>NUCLEOTIDE SEQUENCE [LARGE SCALE GENOMIC DNA]</scope>
    <source>
        <strain evidence="1 2">cv. Zhongwan 6</strain>
    </source>
</reference>
<organism evidence="1 2">
    <name type="scientific">Pisum sativum</name>
    <name type="common">Garden pea</name>
    <name type="synonym">Lathyrus oleraceus</name>
    <dbReference type="NCBI Taxonomy" id="3888"/>
    <lineage>
        <taxon>Eukaryota</taxon>
        <taxon>Viridiplantae</taxon>
        <taxon>Streptophyta</taxon>
        <taxon>Embryophyta</taxon>
        <taxon>Tracheophyta</taxon>
        <taxon>Spermatophyta</taxon>
        <taxon>Magnoliopsida</taxon>
        <taxon>eudicotyledons</taxon>
        <taxon>Gunneridae</taxon>
        <taxon>Pentapetalae</taxon>
        <taxon>rosids</taxon>
        <taxon>fabids</taxon>
        <taxon>Fabales</taxon>
        <taxon>Fabaceae</taxon>
        <taxon>Papilionoideae</taxon>
        <taxon>50 kb inversion clade</taxon>
        <taxon>NPAAA clade</taxon>
        <taxon>Hologalegina</taxon>
        <taxon>IRL clade</taxon>
        <taxon>Fabeae</taxon>
        <taxon>Lathyrus</taxon>
    </lineage>
</organism>
<keyword evidence="2" id="KW-1185">Reference proteome</keyword>
<evidence type="ECO:0000313" key="2">
    <source>
        <dbReference type="Proteomes" id="UP001058974"/>
    </source>
</evidence>
<evidence type="ECO:0000313" key="1">
    <source>
        <dbReference type="EMBL" id="KAI5412304.1"/>
    </source>
</evidence>
<sequence length="84" mass="9418">MNSTNHVTHGDISFASPHNPVIHNVQAFALPHIPRVSSKALKAESDAFDKADTWELVDLQHNVKPIGCRWMLGGNFNFRKKVIN</sequence>